<sequence>MSTASATSVEIGSPVNKDRAGSAAHESLAVGADAAFALRGEPGHHAHAFVGTAAALGLGRATSGRVT</sequence>
<accession>A0AAU1IC17</accession>
<reference evidence="2" key="1">
    <citation type="submission" date="2022-10" db="EMBL/GenBank/DDBJ databases">
        <title>The complete genomes of actinobacterial strains from the NBC collection.</title>
        <authorList>
            <person name="Joergensen T.S."/>
            <person name="Alvarez Arevalo M."/>
            <person name="Sterndorff E.B."/>
            <person name="Faurdal D."/>
            <person name="Vuksanovic O."/>
            <person name="Mourched A.-S."/>
            <person name="Charusanti P."/>
            <person name="Shaw S."/>
            <person name="Blin K."/>
            <person name="Weber T."/>
        </authorList>
    </citation>
    <scope>NUCLEOTIDE SEQUENCE</scope>
    <source>
        <strain evidence="2">NBC 00180</strain>
    </source>
</reference>
<protein>
    <submittedName>
        <fullName evidence="2">Uncharacterized protein</fullName>
    </submittedName>
</protein>
<proteinExistence type="predicted"/>
<gene>
    <name evidence="2" type="ORF">OG477_40670</name>
</gene>
<feature type="region of interest" description="Disordered" evidence="1">
    <location>
        <begin position="1"/>
        <end position="24"/>
    </location>
</feature>
<name>A0AAU1IC17_9ACTN</name>
<dbReference type="EMBL" id="CP108140">
    <property type="protein sequence ID" value="WTP91263.1"/>
    <property type="molecule type" value="Genomic_DNA"/>
</dbReference>
<feature type="compositionally biased region" description="Polar residues" evidence="1">
    <location>
        <begin position="1"/>
        <end position="10"/>
    </location>
</feature>
<dbReference type="AlphaFoldDB" id="A0AAU1IC17"/>
<organism evidence="2">
    <name type="scientific">Streptomyces sp. NBC_00180</name>
    <dbReference type="NCBI Taxonomy" id="2903632"/>
    <lineage>
        <taxon>Bacteria</taxon>
        <taxon>Bacillati</taxon>
        <taxon>Actinomycetota</taxon>
        <taxon>Actinomycetes</taxon>
        <taxon>Kitasatosporales</taxon>
        <taxon>Streptomycetaceae</taxon>
        <taxon>Streptomyces</taxon>
    </lineage>
</organism>
<evidence type="ECO:0000256" key="1">
    <source>
        <dbReference type="SAM" id="MobiDB-lite"/>
    </source>
</evidence>
<evidence type="ECO:0000313" key="2">
    <source>
        <dbReference type="EMBL" id="WTP91263.1"/>
    </source>
</evidence>